<reference evidence="9" key="1">
    <citation type="submission" date="2017-02" db="EMBL/GenBank/DDBJ databases">
        <authorList>
            <person name="Varghese N."/>
            <person name="Submissions S."/>
        </authorList>
    </citation>
    <scope>NUCLEOTIDE SEQUENCE [LARGE SCALE GENOMIC DNA]</scope>
    <source>
        <strain evidence="9">DSM 3072</strain>
    </source>
</reference>
<keyword evidence="9" id="KW-1185">Reference proteome</keyword>
<feature type="domain" description="NIF system FeS cluster assembly NifU C-terminal" evidence="6">
    <location>
        <begin position="118"/>
        <end position="181"/>
    </location>
</feature>
<comment type="cofactor">
    <cofactor evidence="5">
        <name>[4Fe-4S] cluster</name>
        <dbReference type="ChEBI" id="CHEBI:49883"/>
    </cofactor>
    <text evidence="5">Binds 1 [4Fe-4S] cluster per subunit. The cluster is presumably bound at the interface of two monomers.</text>
</comment>
<feature type="domain" description="Core" evidence="7">
    <location>
        <begin position="3"/>
        <end position="103"/>
    </location>
</feature>
<dbReference type="GO" id="GO:0016226">
    <property type="term" value="P:iron-sulfur cluster assembly"/>
    <property type="evidence" value="ECO:0007669"/>
    <property type="project" value="UniProtKB-UniRule"/>
</dbReference>
<dbReference type="HAMAP" id="MF_01637">
    <property type="entry name" value="Fe_S_biogen_NfuA"/>
    <property type="match status" value="1"/>
</dbReference>
<evidence type="ECO:0000313" key="8">
    <source>
        <dbReference type="EMBL" id="SKA57217.1"/>
    </source>
</evidence>
<keyword evidence="4 5" id="KW-0411">Iron-sulfur</keyword>
<name>A0A1T4UX12_9GAMM</name>
<evidence type="ECO:0000256" key="3">
    <source>
        <dbReference type="ARBA" id="ARBA00023004"/>
    </source>
</evidence>
<dbReference type="GO" id="GO:0005506">
    <property type="term" value="F:iron ion binding"/>
    <property type="evidence" value="ECO:0007669"/>
    <property type="project" value="InterPro"/>
</dbReference>
<protein>
    <recommendedName>
        <fullName evidence="5">Fe/S biogenesis protein NfuA</fullName>
    </recommendedName>
</protein>
<evidence type="ECO:0000313" key="9">
    <source>
        <dbReference type="Proteomes" id="UP000242432"/>
    </source>
</evidence>
<dbReference type="RefSeq" id="WP_078927801.1">
    <property type="nucleotide sequence ID" value="NZ_FUXX01000002.1"/>
</dbReference>
<dbReference type="InterPro" id="IPR017726">
    <property type="entry name" value="Fe/S_biogenesis_protein_NfuA"/>
</dbReference>
<evidence type="ECO:0000256" key="5">
    <source>
        <dbReference type="HAMAP-Rule" id="MF_01637"/>
    </source>
</evidence>
<feature type="binding site" evidence="5">
    <location>
        <position position="157"/>
    </location>
    <ligand>
        <name>[4Fe-4S] cluster</name>
        <dbReference type="ChEBI" id="CHEBI:49883"/>
    </ligand>
</feature>
<keyword evidence="3 5" id="KW-0408">Iron</keyword>
<organism evidence="8 9">
    <name type="scientific">Succinivibrio dextrinosolvens DSM 3072</name>
    <dbReference type="NCBI Taxonomy" id="1123324"/>
    <lineage>
        <taxon>Bacteria</taxon>
        <taxon>Pseudomonadati</taxon>
        <taxon>Pseudomonadota</taxon>
        <taxon>Gammaproteobacteria</taxon>
        <taxon>Aeromonadales</taxon>
        <taxon>Succinivibrionaceae</taxon>
        <taxon>Succinivibrio</taxon>
    </lineage>
</organism>
<keyword evidence="1 5" id="KW-0004">4Fe-4S</keyword>
<evidence type="ECO:0000259" key="6">
    <source>
        <dbReference type="Pfam" id="PF01106"/>
    </source>
</evidence>
<dbReference type="InterPro" id="IPR034904">
    <property type="entry name" value="FSCA_dom_sf"/>
</dbReference>
<comment type="function">
    <text evidence="5">Involved in iron-sulfur cluster biogenesis. Binds a 4Fe-4S cluster, can transfer this cluster to apoproteins, and thereby intervenes in the maturation of Fe/S proteins. Could also act as a scaffold/chaperone for damaged Fe/S proteins.</text>
</comment>
<keyword evidence="2 5" id="KW-0479">Metal-binding</keyword>
<evidence type="ECO:0000256" key="2">
    <source>
        <dbReference type="ARBA" id="ARBA00022723"/>
    </source>
</evidence>
<dbReference type="SUPFAM" id="SSF89360">
    <property type="entry name" value="HesB-like domain"/>
    <property type="match status" value="1"/>
</dbReference>
<dbReference type="Proteomes" id="UP000242432">
    <property type="component" value="Unassembled WGS sequence"/>
</dbReference>
<evidence type="ECO:0000256" key="1">
    <source>
        <dbReference type="ARBA" id="ARBA00022485"/>
    </source>
</evidence>
<dbReference type="SUPFAM" id="SSF117916">
    <property type="entry name" value="Fe-S cluster assembly (FSCA) domain-like"/>
    <property type="match status" value="1"/>
</dbReference>
<feature type="binding site" evidence="5">
    <location>
        <position position="154"/>
    </location>
    <ligand>
        <name>[4Fe-4S] cluster</name>
        <dbReference type="ChEBI" id="CHEBI:49883"/>
    </ligand>
</feature>
<dbReference type="Gene3D" id="3.30.300.130">
    <property type="entry name" value="Fe-S cluster assembly (FSCA)"/>
    <property type="match status" value="1"/>
</dbReference>
<dbReference type="GO" id="GO:0051539">
    <property type="term" value="F:4 iron, 4 sulfur cluster binding"/>
    <property type="evidence" value="ECO:0007669"/>
    <property type="project" value="UniProtKB-UniRule"/>
</dbReference>
<dbReference type="InterPro" id="IPR000361">
    <property type="entry name" value="ATAP_core_dom"/>
</dbReference>
<comment type="similarity">
    <text evidence="5">Belongs to the NfuA family.</text>
</comment>
<dbReference type="STRING" id="83771.SAMN02910357_00735"/>
<dbReference type="GO" id="GO:0051604">
    <property type="term" value="P:protein maturation"/>
    <property type="evidence" value="ECO:0007669"/>
    <property type="project" value="UniProtKB-UniRule"/>
</dbReference>
<dbReference type="PANTHER" id="PTHR11178">
    <property type="entry name" value="IRON-SULFUR CLUSTER SCAFFOLD PROTEIN NFU-RELATED"/>
    <property type="match status" value="1"/>
</dbReference>
<proteinExistence type="inferred from homology"/>
<gene>
    <name evidence="5" type="primary">nfuA</name>
    <name evidence="8" type="ORF">SAMN02745213_00161</name>
</gene>
<dbReference type="AlphaFoldDB" id="A0A1T4UX12"/>
<dbReference type="EMBL" id="FUXX01000002">
    <property type="protein sequence ID" value="SKA57217.1"/>
    <property type="molecule type" value="Genomic_DNA"/>
</dbReference>
<evidence type="ECO:0000256" key="4">
    <source>
        <dbReference type="ARBA" id="ARBA00023014"/>
    </source>
</evidence>
<dbReference type="InterPro" id="IPR001075">
    <property type="entry name" value="NIF_FeS_clus_asmbl_NifU_C"/>
</dbReference>
<accession>A0A1T4UX12</accession>
<evidence type="ECO:0000259" key="7">
    <source>
        <dbReference type="Pfam" id="PF01521"/>
    </source>
</evidence>
<dbReference type="Gene3D" id="2.60.300.12">
    <property type="entry name" value="HesB-like domain"/>
    <property type="match status" value="1"/>
</dbReference>
<dbReference type="Pfam" id="PF01521">
    <property type="entry name" value="Fe-S_biosyn"/>
    <property type="match status" value="1"/>
</dbReference>
<dbReference type="InterPro" id="IPR035903">
    <property type="entry name" value="HesB-like_dom_sf"/>
</dbReference>
<sequence length="197" mass="21477">MSKISVSEKAQEYFLNIISKQKMEGLAIRLTATNVGTPGVQCGILYCPKEYITSNDEHFQMKGFEIVIDSSVSEYLDGSVIDLTKNEEDGEDLLTFHAPNLNKQDLPPDATLFDRLKRFIDVTVSPSLASHGGAVSLVDVTEDGIVKVKFTGGCLGCSMVGITLKEGIQTQLNQAFPGQIKDVVDVTEHEVTDETFG</sequence>
<dbReference type="PANTHER" id="PTHR11178:SF51">
    <property type="entry name" value="FE_S BIOGENESIS PROTEIN NFUA"/>
    <property type="match status" value="1"/>
</dbReference>
<dbReference type="Pfam" id="PF01106">
    <property type="entry name" value="NifU"/>
    <property type="match status" value="1"/>
</dbReference>
<comment type="subunit">
    <text evidence="5">Homodimer.</text>
</comment>